<proteinExistence type="predicted"/>
<dbReference type="AlphaFoldDB" id="A0A0B6ZMX1"/>
<accession>A0A0B6ZMX1</accession>
<evidence type="ECO:0000313" key="1">
    <source>
        <dbReference type="EMBL" id="CEK69226.1"/>
    </source>
</evidence>
<organism evidence="1">
    <name type="scientific">Arion vulgaris</name>
    <dbReference type="NCBI Taxonomy" id="1028688"/>
    <lineage>
        <taxon>Eukaryota</taxon>
        <taxon>Metazoa</taxon>
        <taxon>Spiralia</taxon>
        <taxon>Lophotrochozoa</taxon>
        <taxon>Mollusca</taxon>
        <taxon>Gastropoda</taxon>
        <taxon>Heterobranchia</taxon>
        <taxon>Euthyneura</taxon>
        <taxon>Panpulmonata</taxon>
        <taxon>Eupulmonata</taxon>
        <taxon>Stylommatophora</taxon>
        <taxon>Helicina</taxon>
        <taxon>Arionoidea</taxon>
        <taxon>Arionidae</taxon>
        <taxon>Arion</taxon>
    </lineage>
</organism>
<feature type="non-terminal residue" evidence="1">
    <location>
        <position position="60"/>
    </location>
</feature>
<name>A0A0B6ZMX1_9EUPU</name>
<sequence length="60" mass="6846">MKVGEFHLHCSIKQLVDEKLELTFSVLSNHKLIQESIIKVDLAMVTVKLRVKIAALGHRH</sequence>
<protein>
    <submittedName>
        <fullName evidence="1">Uncharacterized protein</fullName>
    </submittedName>
</protein>
<reference evidence="1" key="1">
    <citation type="submission" date="2014-12" db="EMBL/GenBank/DDBJ databases">
        <title>Insight into the proteome of Arion vulgaris.</title>
        <authorList>
            <person name="Aradska J."/>
            <person name="Bulat T."/>
            <person name="Smidak R."/>
            <person name="Sarate P."/>
            <person name="Gangsoo J."/>
            <person name="Sialana F."/>
            <person name="Bilban M."/>
            <person name="Lubec G."/>
        </authorList>
    </citation>
    <scope>NUCLEOTIDE SEQUENCE</scope>
    <source>
        <tissue evidence="1">Skin</tissue>
    </source>
</reference>
<gene>
    <name evidence="1" type="primary">ORF69427</name>
</gene>
<dbReference type="EMBL" id="HACG01022361">
    <property type="protein sequence ID" value="CEK69226.1"/>
    <property type="molecule type" value="Transcribed_RNA"/>
</dbReference>